<organism evidence="2 3">
    <name type="scientific">Absidia repens</name>
    <dbReference type="NCBI Taxonomy" id="90262"/>
    <lineage>
        <taxon>Eukaryota</taxon>
        <taxon>Fungi</taxon>
        <taxon>Fungi incertae sedis</taxon>
        <taxon>Mucoromycota</taxon>
        <taxon>Mucoromycotina</taxon>
        <taxon>Mucoromycetes</taxon>
        <taxon>Mucorales</taxon>
        <taxon>Cunninghamellaceae</taxon>
        <taxon>Absidia</taxon>
    </lineage>
</organism>
<dbReference type="SUPFAM" id="SSF55729">
    <property type="entry name" value="Acyl-CoA N-acyltransferases (Nat)"/>
    <property type="match status" value="1"/>
</dbReference>
<keyword evidence="3" id="KW-1185">Reference proteome</keyword>
<evidence type="ECO:0000313" key="2">
    <source>
        <dbReference type="EMBL" id="ORZ17102.1"/>
    </source>
</evidence>
<reference evidence="2 3" key="1">
    <citation type="submission" date="2016-07" db="EMBL/GenBank/DDBJ databases">
        <title>Pervasive Adenine N6-methylation of Active Genes in Fungi.</title>
        <authorList>
            <consortium name="DOE Joint Genome Institute"/>
            <person name="Mondo S.J."/>
            <person name="Dannebaum R.O."/>
            <person name="Kuo R.C."/>
            <person name="Labutti K."/>
            <person name="Haridas S."/>
            <person name="Kuo A."/>
            <person name="Salamov A."/>
            <person name="Ahrendt S.R."/>
            <person name="Lipzen A."/>
            <person name="Sullivan W."/>
            <person name="Andreopoulos W.B."/>
            <person name="Clum A."/>
            <person name="Lindquist E."/>
            <person name="Daum C."/>
            <person name="Ramamoorthy G.K."/>
            <person name="Gryganskyi A."/>
            <person name="Culley D."/>
            <person name="Magnuson J.K."/>
            <person name="James T.Y."/>
            <person name="O'Malley M.A."/>
            <person name="Stajich J.E."/>
            <person name="Spatafora J.W."/>
            <person name="Visel A."/>
            <person name="Grigoriev I.V."/>
        </authorList>
    </citation>
    <scope>NUCLEOTIDE SEQUENCE [LARGE SCALE GENOMIC DNA]</scope>
    <source>
        <strain evidence="2 3">NRRL 1336</strain>
    </source>
</reference>
<comment type="caution">
    <text evidence="2">The sequence shown here is derived from an EMBL/GenBank/DDBJ whole genome shotgun (WGS) entry which is preliminary data.</text>
</comment>
<dbReference type="AlphaFoldDB" id="A0A1X2IIA4"/>
<dbReference type="InterPro" id="IPR016181">
    <property type="entry name" value="Acyl_CoA_acyltransferase"/>
</dbReference>
<dbReference type="STRING" id="90262.A0A1X2IIA4"/>
<name>A0A1X2IIA4_9FUNG</name>
<protein>
    <recommendedName>
        <fullName evidence="1">N-acetyltransferase domain-containing protein</fullName>
    </recommendedName>
</protein>
<evidence type="ECO:0000259" key="1">
    <source>
        <dbReference type="PROSITE" id="PS51186"/>
    </source>
</evidence>
<proteinExistence type="predicted"/>
<dbReference type="EMBL" id="MCGE01000010">
    <property type="protein sequence ID" value="ORZ17102.1"/>
    <property type="molecule type" value="Genomic_DNA"/>
</dbReference>
<dbReference type="Pfam" id="PF13508">
    <property type="entry name" value="Acetyltransf_7"/>
    <property type="match status" value="1"/>
</dbReference>
<accession>A0A1X2IIA4</accession>
<dbReference type="PROSITE" id="PS51186">
    <property type="entry name" value="GNAT"/>
    <property type="match status" value="1"/>
</dbReference>
<dbReference type="Gene3D" id="3.40.630.30">
    <property type="match status" value="1"/>
</dbReference>
<dbReference type="Proteomes" id="UP000193560">
    <property type="component" value="Unassembled WGS sequence"/>
</dbReference>
<dbReference type="PANTHER" id="PTHR42791:SF1">
    <property type="entry name" value="N-ACETYLTRANSFERASE DOMAIN-CONTAINING PROTEIN"/>
    <property type="match status" value="1"/>
</dbReference>
<feature type="domain" description="N-acetyltransferase" evidence="1">
    <location>
        <begin position="95"/>
        <end position="222"/>
    </location>
</feature>
<gene>
    <name evidence="2" type="ORF">BCR42DRAFT_413923</name>
</gene>
<dbReference type="OrthoDB" id="61113at2759"/>
<dbReference type="PANTHER" id="PTHR42791">
    <property type="entry name" value="GNAT FAMILY ACETYLTRANSFERASE"/>
    <property type="match status" value="1"/>
</dbReference>
<evidence type="ECO:0000313" key="3">
    <source>
        <dbReference type="Proteomes" id="UP000193560"/>
    </source>
</evidence>
<dbReference type="CDD" id="cd04301">
    <property type="entry name" value="NAT_SF"/>
    <property type="match status" value="1"/>
</dbReference>
<dbReference type="GO" id="GO:0016747">
    <property type="term" value="F:acyltransferase activity, transferring groups other than amino-acyl groups"/>
    <property type="evidence" value="ECO:0007669"/>
    <property type="project" value="InterPro"/>
</dbReference>
<sequence>MSMSVAQPLSQSHRISRKLTICAETNVINVRPIVKGAVKEASHTLTDGYANNAVLDWCSRGATNDFLFTFFKSLINSATLSSRDFAVQVEGCKGVMIWTNQPQGFSLPSAAKLARMVGWAAALRSLMQYQPWRVKWRRKVMADYEEYLTIAYLGVLPHEQRKGYGSALLQYVLDKADAAHYPIFVEVTEMTAIPFFEYHGFVVKGQDLVCNHSELPVALMVREPILKADSPLPLRLKPGRRDSDNTI</sequence>
<dbReference type="InterPro" id="IPR052523">
    <property type="entry name" value="Trichothecene_AcTrans"/>
</dbReference>
<dbReference type="InterPro" id="IPR000182">
    <property type="entry name" value="GNAT_dom"/>
</dbReference>